<proteinExistence type="predicted"/>
<dbReference type="GO" id="GO:0051213">
    <property type="term" value="F:dioxygenase activity"/>
    <property type="evidence" value="ECO:0007669"/>
    <property type="project" value="UniProtKB-KW"/>
</dbReference>
<dbReference type="InterPro" id="IPR037523">
    <property type="entry name" value="VOC_core"/>
</dbReference>
<dbReference type="PROSITE" id="PS51819">
    <property type="entry name" value="VOC"/>
    <property type="match status" value="1"/>
</dbReference>
<dbReference type="PANTHER" id="PTHR34109:SF1">
    <property type="entry name" value="VOC DOMAIN-CONTAINING PROTEIN"/>
    <property type="match status" value="1"/>
</dbReference>
<dbReference type="Gene3D" id="3.30.720.110">
    <property type="match status" value="1"/>
</dbReference>
<keyword evidence="3" id="KW-1185">Reference proteome</keyword>
<dbReference type="PANTHER" id="PTHR34109">
    <property type="entry name" value="BNAUNNG04460D PROTEIN-RELATED"/>
    <property type="match status" value="1"/>
</dbReference>
<name>A0A328TWL5_9BACL</name>
<dbReference type="AlphaFoldDB" id="A0A328TWL5"/>
<keyword evidence="2" id="KW-0223">Dioxygenase</keyword>
<evidence type="ECO:0000313" key="2">
    <source>
        <dbReference type="EMBL" id="RAP73441.1"/>
    </source>
</evidence>
<feature type="domain" description="VOC" evidence="1">
    <location>
        <begin position="8"/>
        <end position="131"/>
    </location>
</feature>
<dbReference type="EMBL" id="QLUW01000007">
    <property type="protein sequence ID" value="RAP73441.1"/>
    <property type="molecule type" value="Genomic_DNA"/>
</dbReference>
<sequence>MVNNRSVPANVVLPHLYYEHMEEALNWLTRTFGFTEHYRFALPDGQLHGVMMVYGDAWIMLKSLGAHSASPASLGATTQSLMIFVSDVEAHYRQARSVGAMIAEELIETEYGEKHYAALDTEGHLWMFAQHIKDVHPTEWGASMASPLA</sequence>
<dbReference type="SUPFAM" id="SSF54593">
    <property type="entry name" value="Glyoxalase/Bleomycin resistance protein/Dihydroxybiphenyl dioxygenase"/>
    <property type="match status" value="1"/>
</dbReference>
<dbReference type="InterPro" id="IPR004360">
    <property type="entry name" value="Glyas_Fos-R_dOase_dom"/>
</dbReference>
<dbReference type="Pfam" id="PF00903">
    <property type="entry name" value="Glyoxalase"/>
    <property type="match status" value="1"/>
</dbReference>
<keyword evidence="2" id="KW-0560">Oxidoreductase</keyword>
<evidence type="ECO:0000259" key="1">
    <source>
        <dbReference type="PROSITE" id="PS51819"/>
    </source>
</evidence>
<reference evidence="2 3" key="1">
    <citation type="submission" date="2018-06" db="EMBL/GenBank/DDBJ databases">
        <title>Paenibacillus montanisoli sp. nov., isolated from mountain area soil.</title>
        <authorList>
            <person name="Wu M."/>
        </authorList>
    </citation>
    <scope>NUCLEOTIDE SEQUENCE [LARGE SCALE GENOMIC DNA]</scope>
    <source>
        <strain evidence="2 3">RA17</strain>
    </source>
</reference>
<organism evidence="2 3">
    <name type="scientific">Paenibacillus montanisoli</name>
    <dbReference type="NCBI Taxonomy" id="2081970"/>
    <lineage>
        <taxon>Bacteria</taxon>
        <taxon>Bacillati</taxon>
        <taxon>Bacillota</taxon>
        <taxon>Bacilli</taxon>
        <taxon>Bacillales</taxon>
        <taxon>Paenibacillaceae</taxon>
        <taxon>Paenibacillus</taxon>
    </lineage>
</organism>
<evidence type="ECO:0000313" key="3">
    <source>
        <dbReference type="Proteomes" id="UP000249260"/>
    </source>
</evidence>
<comment type="caution">
    <text evidence="2">The sequence shown here is derived from an EMBL/GenBank/DDBJ whole genome shotgun (WGS) entry which is preliminary data.</text>
</comment>
<dbReference type="Gene3D" id="3.30.720.120">
    <property type="match status" value="1"/>
</dbReference>
<protein>
    <submittedName>
        <fullName evidence="2">Glyoxalase/bleomycin resistance/extradiol dioxygenase family protein</fullName>
    </submittedName>
</protein>
<accession>A0A328TWL5</accession>
<dbReference type="InterPro" id="IPR029068">
    <property type="entry name" value="Glyas_Bleomycin-R_OHBP_Dase"/>
</dbReference>
<dbReference type="OrthoDB" id="582242at2"/>
<dbReference type="RefSeq" id="WP_112885583.1">
    <property type="nucleotide sequence ID" value="NZ_QLUW01000007.1"/>
</dbReference>
<gene>
    <name evidence="2" type="ORF">DL346_27465</name>
</gene>
<dbReference type="Proteomes" id="UP000249260">
    <property type="component" value="Unassembled WGS sequence"/>
</dbReference>